<evidence type="ECO:0000313" key="3">
    <source>
        <dbReference type="Proteomes" id="UP000216446"/>
    </source>
</evidence>
<dbReference type="Proteomes" id="UP000216446">
    <property type="component" value="Unassembled WGS sequence"/>
</dbReference>
<dbReference type="InterPro" id="IPR052917">
    <property type="entry name" value="Stress-Dev_Protein"/>
</dbReference>
<evidence type="ECO:0000313" key="2">
    <source>
        <dbReference type="EMBL" id="OZC04558.1"/>
    </source>
</evidence>
<feature type="domain" description="General stress protein FMN-binding split barrel" evidence="1">
    <location>
        <begin position="5"/>
        <end position="153"/>
    </location>
</feature>
<dbReference type="Gene3D" id="2.30.110.10">
    <property type="entry name" value="Electron Transport, Fmn-binding Protein, Chain A"/>
    <property type="match status" value="1"/>
</dbReference>
<dbReference type="InterPro" id="IPR012349">
    <property type="entry name" value="Split_barrel_FMN-bd"/>
</dbReference>
<reference evidence="2 3" key="1">
    <citation type="submission" date="2016-11" db="EMBL/GenBank/DDBJ databases">
        <title>Study of marine rhodopsin-containing bacteria.</title>
        <authorList>
            <person name="Yoshizawa S."/>
            <person name="Kumagai Y."/>
            <person name="Kogure K."/>
        </authorList>
    </citation>
    <scope>NUCLEOTIDE SEQUENCE [LARGE SCALE GENOMIC DNA]</scope>
    <source>
        <strain evidence="2 3">SG-29</strain>
    </source>
</reference>
<dbReference type="EMBL" id="MQWB01000001">
    <property type="protein sequence ID" value="OZC04558.1"/>
    <property type="molecule type" value="Genomic_DNA"/>
</dbReference>
<gene>
    <name evidence="2" type="ORF">BSZ36_02650</name>
</gene>
<proteinExistence type="predicted"/>
<dbReference type="InterPro" id="IPR038725">
    <property type="entry name" value="YdaG_split_barrel_FMN-bd"/>
</dbReference>
<accession>A0A259U3Z4</accession>
<organism evidence="2 3">
    <name type="scientific">Rubricoccus marinus</name>
    <dbReference type="NCBI Taxonomy" id="716817"/>
    <lineage>
        <taxon>Bacteria</taxon>
        <taxon>Pseudomonadati</taxon>
        <taxon>Rhodothermota</taxon>
        <taxon>Rhodothermia</taxon>
        <taxon>Rhodothermales</taxon>
        <taxon>Rubricoccaceae</taxon>
        <taxon>Rubricoccus</taxon>
    </lineage>
</organism>
<dbReference type="SUPFAM" id="SSF50475">
    <property type="entry name" value="FMN-binding split barrel"/>
    <property type="match status" value="1"/>
</dbReference>
<dbReference type="PANTHER" id="PTHR34818:SF1">
    <property type="entry name" value="PROTEIN BLI-3"/>
    <property type="match status" value="1"/>
</dbReference>
<protein>
    <recommendedName>
        <fullName evidence="1">General stress protein FMN-binding split barrel domain-containing protein</fullName>
    </recommendedName>
</protein>
<comment type="caution">
    <text evidence="2">The sequence shown here is derived from an EMBL/GenBank/DDBJ whole genome shotgun (WGS) entry which is preliminary data.</text>
</comment>
<dbReference type="Pfam" id="PF16242">
    <property type="entry name" value="Pyrid_ox_like"/>
    <property type="match status" value="1"/>
</dbReference>
<dbReference type="PANTHER" id="PTHR34818">
    <property type="entry name" value="PROTEIN BLI-3"/>
    <property type="match status" value="1"/>
</dbReference>
<dbReference type="AlphaFoldDB" id="A0A259U3Z4"/>
<sequence length="164" mass="18253">MSRSEAVSKLADIISDHRFAMLTTIDTDGAPWNRPMGLQDPGEFDGTLYLFTGKDSEKVAHIERNPKVSVAFSKPDDQEYVTMTGTARVTHDMAKIKEHWSPSVRAWFPDGPDDENLRLIEVDVDRAEYWDSPASVVAHVYSLAKAMITGEPADDVGENEKVSL</sequence>
<name>A0A259U3Z4_9BACT</name>
<evidence type="ECO:0000259" key="1">
    <source>
        <dbReference type="Pfam" id="PF16242"/>
    </source>
</evidence>
<dbReference type="InParanoid" id="A0A259U3Z4"/>
<keyword evidence="3" id="KW-1185">Reference proteome</keyword>